<organism evidence="1">
    <name type="scientific">Rhodothermus marinus</name>
    <name type="common">Rhodothermus obamensis</name>
    <dbReference type="NCBI Taxonomy" id="29549"/>
    <lineage>
        <taxon>Bacteria</taxon>
        <taxon>Pseudomonadati</taxon>
        <taxon>Rhodothermota</taxon>
        <taxon>Rhodothermia</taxon>
        <taxon>Rhodothermales</taxon>
        <taxon>Rhodothermaceae</taxon>
        <taxon>Rhodothermus</taxon>
    </lineage>
</organism>
<dbReference type="EMBL" id="DSGB01000006">
    <property type="protein sequence ID" value="HER96811.1"/>
    <property type="molecule type" value="Genomic_DNA"/>
</dbReference>
<protein>
    <submittedName>
        <fullName evidence="1">Uncharacterized protein</fullName>
    </submittedName>
</protein>
<dbReference type="AlphaFoldDB" id="A0A7V2B218"/>
<accession>A0A7V2B218</accession>
<sequence length="122" mass="13618">MLSHDAIIDHCLALSPEVRYVAVYRDELLRYRERPGLAGASSGESDKYEELFVNPSVLTLVRQRGNIDCGGLRYVVIRYGNFFQCVFPVAGGHVSVALEPSVDLPRFLDMFEAKLPEWVGAA</sequence>
<comment type="caution">
    <text evidence="1">The sequence shown here is derived from an EMBL/GenBank/DDBJ whole genome shotgun (WGS) entry which is preliminary data.</text>
</comment>
<evidence type="ECO:0000313" key="1">
    <source>
        <dbReference type="EMBL" id="HER96811.1"/>
    </source>
</evidence>
<proteinExistence type="predicted"/>
<gene>
    <name evidence="1" type="ORF">ENO59_09900</name>
</gene>
<reference evidence="1" key="1">
    <citation type="journal article" date="2020" name="mSystems">
        <title>Genome- and Community-Level Interaction Insights into Carbon Utilization and Element Cycling Functions of Hydrothermarchaeota in Hydrothermal Sediment.</title>
        <authorList>
            <person name="Zhou Z."/>
            <person name="Liu Y."/>
            <person name="Xu W."/>
            <person name="Pan J."/>
            <person name="Luo Z.H."/>
            <person name="Li M."/>
        </authorList>
    </citation>
    <scope>NUCLEOTIDE SEQUENCE [LARGE SCALE GENOMIC DNA]</scope>
    <source>
        <strain evidence="1">SpSt-143</strain>
    </source>
</reference>
<name>A0A7V2B218_RHOMR</name>